<dbReference type="GO" id="GO:0008194">
    <property type="term" value="F:UDP-glycosyltransferase activity"/>
    <property type="evidence" value="ECO:0007669"/>
    <property type="project" value="InterPro"/>
</dbReference>
<evidence type="ECO:0000259" key="3">
    <source>
        <dbReference type="Pfam" id="PF06722"/>
    </source>
</evidence>
<dbReference type="GO" id="GO:0016758">
    <property type="term" value="F:hexosyltransferase activity"/>
    <property type="evidence" value="ECO:0007669"/>
    <property type="project" value="UniProtKB-ARBA"/>
</dbReference>
<evidence type="ECO:0000313" key="5">
    <source>
        <dbReference type="Proteomes" id="UP001178507"/>
    </source>
</evidence>
<dbReference type="InterPro" id="IPR002213">
    <property type="entry name" value="UDP_glucos_trans"/>
</dbReference>
<sequence length="249" mass="26500">MQLQRFGQVPFRCVGPLVNQKGPRISNVEIKEQPALPWDQIDTSKPLVFLSLGTVANSHFWTNKFGHQASSNGVQDLTGKEFIQLVFRTAFEAFEDEEVFVVMALGPKEDALEGLEKQPPQNFLLQKSVPQLEVLAKCQAFVTHGGANSMHEALGFGVPMAVVPIFGDQPSNAEAVAKAGCGVSFKEPLKTLSPQSLRAAVRQLIAPDSAFLASCAKLRKQMAQAGGAGKAAELVLAAGCAPSSKLGGA</sequence>
<dbReference type="InterPro" id="IPR050271">
    <property type="entry name" value="UDP-glycosyltransferase"/>
</dbReference>
<accession>A0AA36NCU3</accession>
<comment type="caution">
    <text evidence="4">The sequence shown here is derived from an EMBL/GenBank/DDBJ whole genome shotgun (WGS) entry which is preliminary data.</text>
</comment>
<dbReference type="EMBL" id="CAUJNA010003452">
    <property type="protein sequence ID" value="CAJ1402457.1"/>
    <property type="molecule type" value="Genomic_DNA"/>
</dbReference>
<dbReference type="InterPro" id="IPR010610">
    <property type="entry name" value="EryCIII-like_C"/>
</dbReference>
<evidence type="ECO:0000313" key="4">
    <source>
        <dbReference type="EMBL" id="CAJ1402457.1"/>
    </source>
</evidence>
<dbReference type="CDD" id="cd03784">
    <property type="entry name" value="GT1_Gtf-like"/>
    <property type="match status" value="1"/>
</dbReference>
<proteinExistence type="predicted"/>
<gene>
    <name evidence="4" type="ORF">EVOR1521_LOCUS25344</name>
</gene>
<keyword evidence="2" id="KW-0808">Transferase</keyword>
<organism evidence="4 5">
    <name type="scientific">Effrenium voratum</name>
    <dbReference type="NCBI Taxonomy" id="2562239"/>
    <lineage>
        <taxon>Eukaryota</taxon>
        <taxon>Sar</taxon>
        <taxon>Alveolata</taxon>
        <taxon>Dinophyceae</taxon>
        <taxon>Suessiales</taxon>
        <taxon>Symbiodiniaceae</taxon>
        <taxon>Effrenium</taxon>
    </lineage>
</organism>
<dbReference type="SUPFAM" id="SSF53756">
    <property type="entry name" value="UDP-Glycosyltransferase/glycogen phosphorylase"/>
    <property type="match status" value="1"/>
</dbReference>
<keyword evidence="1" id="KW-0328">Glycosyltransferase</keyword>
<evidence type="ECO:0000256" key="1">
    <source>
        <dbReference type="ARBA" id="ARBA00022676"/>
    </source>
</evidence>
<name>A0AA36NCU3_9DINO</name>
<keyword evidence="5" id="KW-1185">Reference proteome</keyword>
<dbReference type="Gene3D" id="3.40.50.2000">
    <property type="entry name" value="Glycogen Phosphorylase B"/>
    <property type="match status" value="1"/>
</dbReference>
<dbReference type="Proteomes" id="UP001178507">
    <property type="component" value="Unassembled WGS sequence"/>
</dbReference>
<dbReference type="PANTHER" id="PTHR48043:SF145">
    <property type="entry name" value="FI06409P-RELATED"/>
    <property type="match status" value="1"/>
</dbReference>
<dbReference type="PANTHER" id="PTHR48043">
    <property type="entry name" value="EG:EG0003.4 PROTEIN-RELATED"/>
    <property type="match status" value="1"/>
</dbReference>
<feature type="domain" description="Erythromycin biosynthesis protein CIII-like C-terminal" evidence="3">
    <location>
        <begin position="109"/>
        <end position="224"/>
    </location>
</feature>
<reference evidence="4" key="1">
    <citation type="submission" date="2023-08" db="EMBL/GenBank/DDBJ databases">
        <authorList>
            <person name="Chen Y."/>
            <person name="Shah S."/>
            <person name="Dougan E. K."/>
            <person name="Thang M."/>
            <person name="Chan C."/>
        </authorList>
    </citation>
    <scope>NUCLEOTIDE SEQUENCE</scope>
</reference>
<dbReference type="Pfam" id="PF06722">
    <property type="entry name" value="EryCIII-like_C"/>
    <property type="match status" value="1"/>
</dbReference>
<protein>
    <recommendedName>
        <fullName evidence="3">Erythromycin biosynthesis protein CIII-like C-terminal domain-containing protein</fullName>
    </recommendedName>
</protein>
<dbReference type="AlphaFoldDB" id="A0AA36NCU3"/>
<evidence type="ECO:0000256" key="2">
    <source>
        <dbReference type="ARBA" id="ARBA00022679"/>
    </source>
</evidence>